<accession>A0ACD5UZA8</accession>
<name>A0ACD5UZA8_AVESA</name>
<proteinExistence type="predicted"/>
<dbReference type="Proteomes" id="UP001732700">
    <property type="component" value="Chromosome 2D"/>
</dbReference>
<sequence>MTSTSSWFSGITRTVSGNPSSLAMPPAGGVASAPASVPDPPAAVGGKGGVVASVATAGAGARKKKLQGSLFKYGPKSAQVRAYRSLICKASRRRLHRRSMDRLEFFILFFDGGVDLASFFKKEGWI</sequence>
<reference evidence="1" key="1">
    <citation type="submission" date="2021-05" db="EMBL/GenBank/DDBJ databases">
        <authorList>
            <person name="Scholz U."/>
            <person name="Mascher M."/>
            <person name="Fiebig A."/>
        </authorList>
    </citation>
    <scope>NUCLEOTIDE SEQUENCE [LARGE SCALE GENOMIC DNA]</scope>
</reference>
<keyword evidence="2" id="KW-1185">Reference proteome</keyword>
<organism evidence="1 2">
    <name type="scientific">Avena sativa</name>
    <name type="common">Oat</name>
    <dbReference type="NCBI Taxonomy" id="4498"/>
    <lineage>
        <taxon>Eukaryota</taxon>
        <taxon>Viridiplantae</taxon>
        <taxon>Streptophyta</taxon>
        <taxon>Embryophyta</taxon>
        <taxon>Tracheophyta</taxon>
        <taxon>Spermatophyta</taxon>
        <taxon>Magnoliopsida</taxon>
        <taxon>Liliopsida</taxon>
        <taxon>Poales</taxon>
        <taxon>Poaceae</taxon>
        <taxon>BOP clade</taxon>
        <taxon>Pooideae</taxon>
        <taxon>Poodae</taxon>
        <taxon>Poeae</taxon>
        <taxon>Poeae Chloroplast Group 1 (Aveneae type)</taxon>
        <taxon>Aveninae</taxon>
        <taxon>Avena</taxon>
    </lineage>
</organism>
<evidence type="ECO:0000313" key="2">
    <source>
        <dbReference type="Proteomes" id="UP001732700"/>
    </source>
</evidence>
<reference evidence="1" key="2">
    <citation type="submission" date="2025-09" db="UniProtKB">
        <authorList>
            <consortium name="EnsemblPlants"/>
        </authorList>
    </citation>
    <scope>IDENTIFICATION</scope>
</reference>
<dbReference type="EnsemblPlants" id="AVESA.00010b.r2.2DG0345520.1">
    <property type="protein sequence ID" value="AVESA.00010b.r2.2DG0345520.1.CDS.1"/>
    <property type="gene ID" value="AVESA.00010b.r2.2DG0345520"/>
</dbReference>
<evidence type="ECO:0000313" key="1">
    <source>
        <dbReference type="EnsemblPlants" id="AVESA.00010b.r2.2DG0345520.1.CDS.1"/>
    </source>
</evidence>
<protein>
    <submittedName>
        <fullName evidence="1">Uncharacterized protein</fullName>
    </submittedName>
</protein>